<dbReference type="InterPro" id="IPR050239">
    <property type="entry name" value="Sigma-70_RNA_pol_init_factors"/>
</dbReference>
<evidence type="ECO:0000256" key="4">
    <source>
        <dbReference type="ARBA" id="ARBA00023163"/>
    </source>
</evidence>
<evidence type="ECO:0000313" key="8">
    <source>
        <dbReference type="EMBL" id="ODA28463.1"/>
    </source>
</evidence>
<dbReference type="PRINTS" id="PR00046">
    <property type="entry name" value="SIGMA70FCT"/>
</dbReference>
<dbReference type="PANTHER" id="PTHR30603">
    <property type="entry name" value="RNA POLYMERASE SIGMA FACTOR RPO"/>
    <property type="match status" value="1"/>
</dbReference>
<keyword evidence="3" id="KW-0238">DNA-binding</keyword>
<dbReference type="NCBIfam" id="TIGR02937">
    <property type="entry name" value="sigma70-ECF"/>
    <property type="match status" value="1"/>
</dbReference>
<evidence type="ECO:0000259" key="6">
    <source>
        <dbReference type="Pfam" id="PF04542"/>
    </source>
</evidence>
<feature type="domain" description="RNA polymerase sigma-70 region 2" evidence="6">
    <location>
        <begin position="198"/>
        <end position="264"/>
    </location>
</feature>
<dbReference type="InterPro" id="IPR000943">
    <property type="entry name" value="RNA_pol_sigma70"/>
</dbReference>
<dbReference type="GO" id="GO:0016987">
    <property type="term" value="F:sigma factor activity"/>
    <property type="evidence" value="ECO:0007669"/>
    <property type="project" value="UniProtKB-KW"/>
</dbReference>
<dbReference type="Gene3D" id="1.20.120.1810">
    <property type="match status" value="1"/>
</dbReference>
<feature type="compositionally biased region" description="Low complexity" evidence="5">
    <location>
        <begin position="18"/>
        <end position="32"/>
    </location>
</feature>
<evidence type="ECO:0000256" key="1">
    <source>
        <dbReference type="ARBA" id="ARBA00023015"/>
    </source>
</evidence>
<reference evidence="8 9" key="1">
    <citation type="submission" date="2016-05" db="EMBL/GenBank/DDBJ databases">
        <title>Genomic and physiological characterization of Planctopirus sp. isolated from fresh water lake.</title>
        <authorList>
            <person name="Subhash Y."/>
            <person name="Ramana C."/>
        </authorList>
    </citation>
    <scope>NUCLEOTIDE SEQUENCE [LARGE SCALE GENOMIC DNA]</scope>
    <source>
        <strain evidence="8 9">JC280</strain>
    </source>
</reference>
<dbReference type="STRING" id="1841610.A6X21_12135"/>
<proteinExistence type="predicted"/>
<comment type="caution">
    <text evidence="8">The sequence shown here is derived from an EMBL/GenBank/DDBJ whole genome shotgun (WGS) entry which is preliminary data.</text>
</comment>
<dbReference type="PANTHER" id="PTHR30603:SF47">
    <property type="entry name" value="RNA POLYMERASE SIGMA FACTOR SIGD, CHLOROPLASTIC"/>
    <property type="match status" value="1"/>
</dbReference>
<evidence type="ECO:0000256" key="3">
    <source>
        <dbReference type="ARBA" id="ARBA00023125"/>
    </source>
</evidence>
<dbReference type="Proteomes" id="UP000094828">
    <property type="component" value="Unassembled WGS sequence"/>
</dbReference>
<evidence type="ECO:0000256" key="5">
    <source>
        <dbReference type="SAM" id="MobiDB-lite"/>
    </source>
</evidence>
<dbReference type="Pfam" id="PF04545">
    <property type="entry name" value="Sigma70_r4"/>
    <property type="match status" value="1"/>
</dbReference>
<organism evidence="8 9">
    <name type="scientific">Planctopirus hydrillae</name>
    <dbReference type="NCBI Taxonomy" id="1841610"/>
    <lineage>
        <taxon>Bacteria</taxon>
        <taxon>Pseudomonadati</taxon>
        <taxon>Planctomycetota</taxon>
        <taxon>Planctomycetia</taxon>
        <taxon>Planctomycetales</taxon>
        <taxon>Planctomycetaceae</taxon>
        <taxon>Planctopirus</taxon>
    </lineage>
</organism>
<keyword evidence="9" id="KW-1185">Reference proteome</keyword>
<dbReference type="InterPro" id="IPR013325">
    <property type="entry name" value="RNA_pol_sigma_r2"/>
</dbReference>
<dbReference type="CDD" id="cd06171">
    <property type="entry name" value="Sigma70_r4"/>
    <property type="match status" value="1"/>
</dbReference>
<dbReference type="GO" id="GO:0003677">
    <property type="term" value="F:DNA binding"/>
    <property type="evidence" value="ECO:0007669"/>
    <property type="project" value="UniProtKB-KW"/>
</dbReference>
<dbReference type="SUPFAM" id="SSF88946">
    <property type="entry name" value="Sigma2 domain of RNA polymerase sigma factors"/>
    <property type="match status" value="1"/>
</dbReference>
<dbReference type="Pfam" id="PF04542">
    <property type="entry name" value="Sigma70_r2"/>
    <property type="match status" value="1"/>
</dbReference>
<dbReference type="AlphaFoldDB" id="A0A1C3E5I1"/>
<dbReference type="Gene3D" id="1.10.10.10">
    <property type="entry name" value="Winged helix-like DNA-binding domain superfamily/Winged helix DNA-binding domain"/>
    <property type="match status" value="1"/>
</dbReference>
<dbReference type="EMBL" id="LYDR01000152">
    <property type="protein sequence ID" value="ODA28463.1"/>
    <property type="molecule type" value="Genomic_DNA"/>
</dbReference>
<accession>A0A1C3E5I1</accession>
<evidence type="ECO:0000259" key="7">
    <source>
        <dbReference type="Pfam" id="PF04545"/>
    </source>
</evidence>
<dbReference type="InterPro" id="IPR014284">
    <property type="entry name" value="RNA_pol_sigma-70_dom"/>
</dbReference>
<keyword evidence="2" id="KW-0731">Sigma factor</keyword>
<feature type="region of interest" description="Disordered" evidence="5">
    <location>
        <begin position="1"/>
        <end position="38"/>
    </location>
</feature>
<dbReference type="InterPro" id="IPR007627">
    <property type="entry name" value="RNA_pol_sigma70_r2"/>
</dbReference>
<dbReference type="GO" id="GO:0006352">
    <property type="term" value="P:DNA-templated transcription initiation"/>
    <property type="evidence" value="ECO:0007669"/>
    <property type="project" value="InterPro"/>
</dbReference>
<dbReference type="SUPFAM" id="SSF88659">
    <property type="entry name" value="Sigma3 and sigma4 domains of RNA polymerase sigma factors"/>
    <property type="match status" value="1"/>
</dbReference>
<dbReference type="InterPro" id="IPR013324">
    <property type="entry name" value="RNA_pol_sigma_r3/r4-like"/>
</dbReference>
<dbReference type="InterPro" id="IPR036388">
    <property type="entry name" value="WH-like_DNA-bd_sf"/>
</dbReference>
<gene>
    <name evidence="8" type="ORF">A6X21_12135</name>
</gene>
<keyword evidence="4" id="KW-0804">Transcription</keyword>
<keyword evidence="1" id="KW-0805">Transcription regulation</keyword>
<dbReference type="InterPro" id="IPR007630">
    <property type="entry name" value="RNA_pol_sigma70_r4"/>
</dbReference>
<name>A0A1C3E5I1_9PLAN</name>
<feature type="domain" description="RNA polymerase sigma-70 region 4" evidence="7">
    <location>
        <begin position="308"/>
        <end position="361"/>
    </location>
</feature>
<evidence type="ECO:0008006" key="10">
    <source>
        <dbReference type="Google" id="ProtNLM"/>
    </source>
</evidence>
<dbReference type="OrthoDB" id="9780321at2"/>
<evidence type="ECO:0000256" key="2">
    <source>
        <dbReference type="ARBA" id="ARBA00023082"/>
    </source>
</evidence>
<evidence type="ECO:0000313" key="9">
    <source>
        <dbReference type="Proteomes" id="UP000094828"/>
    </source>
</evidence>
<protein>
    <recommendedName>
        <fullName evidence="10">RNA polymerase sigma-70 domain-containing protein</fullName>
    </recommendedName>
</protein>
<sequence length="376" mass="41804">MIATLERSRSKSKKSHSGSKTARSKSATAATKVSGRIASKSQSLTEELSLSTLVSEKRICKSLNSSAGTAVKNKTTVRAPRPVAPQRLIPPPLAYVDHPLFARKKAEAQLEQLKPLTIDSLSAAPVSHATTAGALLPAFARSRLLAPDEENYLFLWMNFCRYQAEAARKKLAKSPASDAYFAQYNLWLNKSITARNQIVQANLRLVVALARKCCGSIEQLAELVSEGVMPLIRSVELFDISLGNRFSTYATWAVRNQMHRHFKKVQTWNEHTTAYIHEALEQFEDFRSPAETQPGESQEACQRELTSLLETLSERERAVIAARFGLDGQPRGQSLSEISGRIGLSKERVRQIVLKALDKLKLYAEQKPVLVELFQA</sequence>